<comment type="caution">
    <text evidence="6">The sequence shown here is derived from an EMBL/GenBank/DDBJ whole genome shotgun (WGS) entry which is preliminary data.</text>
</comment>
<keyword evidence="2" id="KW-0547">Nucleotide-binding</keyword>
<dbReference type="AlphaFoldDB" id="A0A3S3NVI5"/>
<evidence type="ECO:0000256" key="3">
    <source>
        <dbReference type="ARBA" id="ARBA00023134"/>
    </source>
</evidence>
<evidence type="ECO:0000256" key="1">
    <source>
        <dbReference type="ARBA" id="ARBA00010142"/>
    </source>
</evidence>
<dbReference type="PROSITE" id="PS51420">
    <property type="entry name" value="RHO"/>
    <property type="match status" value="1"/>
</dbReference>
<dbReference type="STRING" id="1965070.A0A3S3NVI5"/>
<dbReference type="PROSITE" id="PS51421">
    <property type="entry name" value="RAS"/>
    <property type="match status" value="1"/>
</dbReference>
<accession>A0A3S3NVI5</accession>
<dbReference type="SMART" id="SM00175">
    <property type="entry name" value="RAB"/>
    <property type="match status" value="1"/>
</dbReference>
<dbReference type="Gene3D" id="3.40.50.300">
    <property type="entry name" value="P-loop containing nucleotide triphosphate hydrolases"/>
    <property type="match status" value="1"/>
</dbReference>
<dbReference type="SUPFAM" id="SSF52540">
    <property type="entry name" value="P-loop containing nucleoside triphosphate hydrolases"/>
    <property type="match status" value="1"/>
</dbReference>
<comment type="similarity">
    <text evidence="1">Belongs to the small GTPase superfamily. Rho family.</text>
</comment>
<dbReference type="InterPro" id="IPR005225">
    <property type="entry name" value="Small_GTP-bd"/>
</dbReference>
<reference evidence="6 7" key="1">
    <citation type="journal article" date="2018" name="Gigascience">
        <title>Genomes of trombidid mites reveal novel predicted allergens and laterally-transferred genes associated with secondary metabolism.</title>
        <authorList>
            <person name="Dong X."/>
            <person name="Chaisiri K."/>
            <person name="Xia D."/>
            <person name="Armstrong S.D."/>
            <person name="Fang Y."/>
            <person name="Donnelly M.J."/>
            <person name="Kadowaki T."/>
            <person name="McGarry J.W."/>
            <person name="Darby A.C."/>
            <person name="Makepeace B.L."/>
        </authorList>
    </citation>
    <scope>NUCLEOTIDE SEQUENCE [LARGE SCALE GENOMIC DNA]</scope>
    <source>
        <strain evidence="6">UoL-WK</strain>
    </source>
</reference>
<dbReference type="GO" id="GO:0005525">
    <property type="term" value="F:GTP binding"/>
    <property type="evidence" value="ECO:0007669"/>
    <property type="project" value="UniProtKB-KW"/>
</dbReference>
<dbReference type="PANTHER" id="PTHR24072">
    <property type="entry name" value="RHO FAMILY GTPASE"/>
    <property type="match status" value="1"/>
</dbReference>
<dbReference type="EMBL" id="NCKU01011186">
    <property type="protein sequence ID" value="RWS00526.1"/>
    <property type="molecule type" value="Genomic_DNA"/>
</dbReference>
<dbReference type="EMBL" id="NCKU01003840">
    <property type="protein sequence ID" value="RWS06855.1"/>
    <property type="molecule type" value="Genomic_DNA"/>
</dbReference>
<dbReference type="GO" id="GO:0022412">
    <property type="term" value="P:cellular process involved in reproduction in multicellular organism"/>
    <property type="evidence" value="ECO:0007669"/>
    <property type="project" value="UniProtKB-ARBA"/>
</dbReference>
<protein>
    <submittedName>
        <fullName evidence="6">Rho1-like protein</fullName>
    </submittedName>
</protein>
<dbReference type="OrthoDB" id="8830751at2759"/>
<dbReference type="GO" id="GO:0003006">
    <property type="term" value="P:developmental process involved in reproduction"/>
    <property type="evidence" value="ECO:0007669"/>
    <property type="project" value="UniProtKB-ARBA"/>
</dbReference>
<dbReference type="InterPro" id="IPR003578">
    <property type="entry name" value="Small_GTPase_Rho"/>
</dbReference>
<keyword evidence="7" id="KW-1185">Reference proteome</keyword>
<dbReference type="NCBIfam" id="TIGR00231">
    <property type="entry name" value="small_GTP"/>
    <property type="match status" value="1"/>
</dbReference>
<dbReference type="FunFam" id="3.40.50.300:FF:001179">
    <property type="entry name" value="Rho family GTPase"/>
    <property type="match status" value="1"/>
</dbReference>
<dbReference type="GO" id="GO:0035099">
    <property type="term" value="P:hemocyte migration"/>
    <property type="evidence" value="ECO:0007669"/>
    <property type="project" value="UniProtKB-ARBA"/>
</dbReference>
<dbReference type="PROSITE" id="PS51419">
    <property type="entry name" value="RAB"/>
    <property type="match status" value="1"/>
</dbReference>
<name>A0A3S3NVI5_9ACAR</name>
<sequence length="205" mass="23601">MIEKKLVVVGDGACGKTCLLTVFKKGVFPHDYEPTIFETDVATIEINKKKVIRIRIEFFINENHQISLALWDTAGQEEYARLRPLSYPDTDIVLICFNLADPDSFLNVLQKWVPEVHHFCPRTPYILVGNKKDLRSDKQIRQELKNSKKSPITEEEGVRMAKEIKACAYVECSALLNENVNKVFEEAARAAVKMKNRHRFYCVLL</sequence>
<dbReference type="SMART" id="SM00173">
    <property type="entry name" value="RAS"/>
    <property type="match status" value="1"/>
</dbReference>
<proteinExistence type="inferred from homology"/>
<dbReference type="EMBL" id="NCKU01008337">
    <property type="protein sequence ID" value="RWS01972.1"/>
    <property type="molecule type" value="Genomic_DNA"/>
</dbReference>
<evidence type="ECO:0000313" key="5">
    <source>
        <dbReference type="EMBL" id="RWS01972.1"/>
    </source>
</evidence>
<dbReference type="GO" id="GO:0035006">
    <property type="term" value="P:melanization defense response"/>
    <property type="evidence" value="ECO:0007669"/>
    <property type="project" value="UniProtKB-ARBA"/>
</dbReference>
<evidence type="ECO:0000313" key="6">
    <source>
        <dbReference type="EMBL" id="RWS06855.1"/>
    </source>
</evidence>
<organism evidence="6 7">
    <name type="scientific">Dinothrombium tinctorium</name>
    <dbReference type="NCBI Taxonomy" id="1965070"/>
    <lineage>
        <taxon>Eukaryota</taxon>
        <taxon>Metazoa</taxon>
        <taxon>Ecdysozoa</taxon>
        <taxon>Arthropoda</taxon>
        <taxon>Chelicerata</taxon>
        <taxon>Arachnida</taxon>
        <taxon>Acari</taxon>
        <taxon>Acariformes</taxon>
        <taxon>Trombidiformes</taxon>
        <taxon>Prostigmata</taxon>
        <taxon>Anystina</taxon>
        <taxon>Parasitengona</taxon>
        <taxon>Trombidioidea</taxon>
        <taxon>Trombidiidae</taxon>
        <taxon>Dinothrombium</taxon>
    </lineage>
</organism>
<reference evidence="6" key="2">
    <citation type="submission" date="2018-11" db="EMBL/GenBank/DDBJ databases">
        <title>Trombidioid mite genomics.</title>
        <authorList>
            <person name="Dong X."/>
        </authorList>
    </citation>
    <scope>NUCLEOTIDE SEQUENCE</scope>
    <source>
        <strain evidence="6">UoL-WK</strain>
    </source>
</reference>
<evidence type="ECO:0000313" key="4">
    <source>
        <dbReference type="EMBL" id="RWS00526.1"/>
    </source>
</evidence>
<dbReference type="CDD" id="cd00157">
    <property type="entry name" value="Rho"/>
    <property type="match status" value="1"/>
</dbReference>
<dbReference type="InterPro" id="IPR001806">
    <property type="entry name" value="Small_GTPase"/>
</dbReference>
<evidence type="ECO:0000313" key="7">
    <source>
        <dbReference type="Proteomes" id="UP000285301"/>
    </source>
</evidence>
<dbReference type="GO" id="GO:0007264">
    <property type="term" value="P:small GTPase-mediated signal transduction"/>
    <property type="evidence" value="ECO:0007669"/>
    <property type="project" value="InterPro"/>
</dbReference>
<dbReference type="InterPro" id="IPR027417">
    <property type="entry name" value="P-loop_NTPase"/>
</dbReference>
<keyword evidence="3" id="KW-0342">GTP-binding</keyword>
<dbReference type="Proteomes" id="UP000285301">
    <property type="component" value="Unassembled WGS sequence"/>
</dbReference>
<dbReference type="GO" id="GO:0001667">
    <property type="term" value="P:ameboidal-type cell migration"/>
    <property type="evidence" value="ECO:0007669"/>
    <property type="project" value="UniProtKB-ARBA"/>
</dbReference>
<dbReference type="GO" id="GO:0003924">
    <property type="term" value="F:GTPase activity"/>
    <property type="evidence" value="ECO:0007669"/>
    <property type="project" value="InterPro"/>
</dbReference>
<dbReference type="PRINTS" id="PR00449">
    <property type="entry name" value="RASTRNSFRMNG"/>
</dbReference>
<dbReference type="Pfam" id="PF00071">
    <property type="entry name" value="Ras"/>
    <property type="match status" value="1"/>
</dbReference>
<evidence type="ECO:0000256" key="2">
    <source>
        <dbReference type="ARBA" id="ARBA00022741"/>
    </source>
</evidence>
<gene>
    <name evidence="5" type="ORF">B4U79_03476</name>
    <name evidence="6" type="ORF">B4U79_03722</name>
    <name evidence="4" type="ORF">B4U79_05660</name>
</gene>
<dbReference type="SMART" id="SM00174">
    <property type="entry name" value="RHO"/>
    <property type="match status" value="1"/>
</dbReference>